<keyword evidence="3 8" id="KW-0489">Methyltransferase</keyword>
<dbReference type="Pfam" id="PF01739">
    <property type="entry name" value="CheR"/>
    <property type="match status" value="1"/>
</dbReference>
<evidence type="ECO:0000256" key="2">
    <source>
        <dbReference type="ARBA" id="ARBA00012534"/>
    </source>
</evidence>
<reference evidence="8 9" key="1">
    <citation type="submission" date="2019-07" db="EMBL/GenBank/DDBJ databases">
        <title>Whole genome shotgun sequence of Cellulomonas soli NBRC 109434.</title>
        <authorList>
            <person name="Hosoyama A."/>
            <person name="Uohara A."/>
            <person name="Ohji S."/>
            <person name="Ichikawa N."/>
        </authorList>
    </citation>
    <scope>NUCLEOTIDE SEQUENCE [LARGE SCALE GENOMIC DNA]</scope>
    <source>
        <strain evidence="8 9">NBRC 109434</strain>
    </source>
</reference>
<dbReference type="EMBL" id="BKAL01000013">
    <property type="protein sequence ID" value="GEP70361.1"/>
    <property type="molecule type" value="Genomic_DNA"/>
</dbReference>
<dbReference type="PRINTS" id="PR00996">
    <property type="entry name" value="CHERMTFRASE"/>
</dbReference>
<dbReference type="GO" id="GO:0008983">
    <property type="term" value="F:protein-glutamate O-methyltransferase activity"/>
    <property type="evidence" value="ECO:0007669"/>
    <property type="project" value="UniProtKB-EC"/>
</dbReference>
<evidence type="ECO:0000256" key="6">
    <source>
        <dbReference type="SAM" id="MobiDB-lite"/>
    </source>
</evidence>
<dbReference type="InterPro" id="IPR022641">
    <property type="entry name" value="CheR_N"/>
</dbReference>
<comment type="catalytic activity">
    <reaction evidence="1">
        <text>L-glutamyl-[protein] + S-adenosyl-L-methionine = [protein]-L-glutamate 5-O-methyl ester + S-adenosyl-L-homocysteine</text>
        <dbReference type="Rhea" id="RHEA:24452"/>
        <dbReference type="Rhea" id="RHEA-COMP:10208"/>
        <dbReference type="Rhea" id="RHEA-COMP:10311"/>
        <dbReference type="ChEBI" id="CHEBI:29973"/>
        <dbReference type="ChEBI" id="CHEBI:57856"/>
        <dbReference type="ChEBI" id="CHEBI:59789"/>
        <dbReference type="ChEBI" id="CHEBI:82795"/>
        <dbReference type="EC" id="2.1.1.80"/>
    </reaction>
</comment>
<proteinExistence type="predicted"/>
<evidence type="ECO:0000256" key="5">
    <source>
        <dbReference type="ARBA" id="ARBA00022691"/>
    </source>
</evidence>
<dbReference type="AlphaFoldDB" id="A0A512PGN6"/>
<gene>
    <name evidence="8" type="primary">cheR1</name>
    <name evidence="8" type="ORF">CSO01_30760</name>
</gene>
<feature type="domain" description="CheR-type methyltransferase" evidence="7">
    <location>
        <begin position="1"/>
        <end position="272"/>
    </location>
</feature>
<evidence type="ECO:0000313" key="9">
    <source>
        <dbReference type="Proteomes" id="UP000321798"/>
    </source>
</evidence>
<dbReference type="Proteomes" id="UP000321798">
    <property type="component" value="Unassembled WGS sequence"/>
</dbReference>
<dbReference type="InterPro" id="IPR029063">
    <property type="entry name" value="SAM-dependent_MTases_sf"/>
</dbReference>
<dbReference type="GO" id="GO:0032259">
    <property type="term" value="P:methylation"/>
    <property type="evidence" value="ECO:0007669"/>
    <property type="project" value="UniProtKB-KW"/>
</dbReference>
<dbReference type="SMART" id="SM00138">
    <property type="entry name" value="MeTrc"/>
    <property type="match status" value="1"/>
</dbReference>
<evidence type="ECO:0000256" key="4">
    <source>
        <dbReference type="ARBA" id="ARBA00022679"/>
    </source>
</evidence>
<organism evidence="8 9">
    <name type="scientific">Cellulomonas soli</name>
    <dbReference type="NCBI Taxonomy" id="931535"/>
    <lineage>
        <taxon>Bacteria</taxon>
        <taxon>Bacillati</taxon>
        <taxon>Actinomycetota</taxon>
        <taxon>Actinomycetes</taxon>
        <taxon>Micrococcales</taxon>
        <taxon>Cellulomonadaceae</taxon>
        <taxon>Cellulomonas</taxon>
    </lineage>
</organism>
<feature type="compositionally biased region" description="Low complexity" evidence="6">
    <location>
        <begin position="311"/>
        <end position="324"/>
    </location>
</feature>
<evidence type="ECO:0000256" key="3">
    <source>
        <dbReference type="ARBA" id="ARBA00022603"/>
    </source>
</evidence>
<keyword evidence="4 8" id="KW-0808">Transferase</keyword>
<comment type="caution">
    <text evidence="8">The sequence shown here is derived from an EMBL/GenBank/DDBJ whole genome shotgun (WGS) entry which is preliminary data.</text>
</comment>
<dbReference type="InterPro" id="IPR022642">
    <property type="entry name" value="CheR_C"/>
</dbReference>
<evidence type="ECO:0000256" key="1">
    <source>
        <dbReference type="ARBA" id="ARBA00001541"/>
    </source>
</evidence>
<dbReference type="Gene3D" id="3.40.50.150">
    <property type="entry name" value="Vaccinia Virus protein VP39"/>
    <property type="match status" value="1"/>
</dbReference>
<dbReference type="PROSITE" id="PS50123">
    <property type="entry name" value="CHER"/>
    <property type="match status" value="1"/>
</dbReference>
<dbReference type="Gene3D" id="1.10.155.10">
    <property type="entry name" value="Chemotaxis receptor methyltransferase CheR, N-terminal domain"/>
    <property type="match status" value="1"/>
</dbReference>
<dbReference type="PANTHER" id="PTHR24422:SF21">
    <property type="entry name" value="CHEMOTAXIS PROTEIN METHYLTRANSFERASE 1"/>
    <property type="match status" value="1"/>
</dbReference>
<dbReference type="InterPro" id="IPR036804">
    <property type="entry name" value="CheR_N_sf"/>
</dbReference>
<dbReference type="CDD" id="cd02440">
    <property type="entry name" value="AdoMet_MTases"/>
    <property type="match status" value="1"/>
</dbReference>
<sequence>MTLTRDTFTYVADLVRRRSAIQLTPGKEYLVESRLMPLAREAGAADVDAYVTSVRAKPTEVSLVRIVEALTTNETSWFRDSAPFVALRQHILPPLVAARGQSARLRIWSGACSTGQEPYSIAMTLTDALPPSMSFEILATDLSTEVLERARSGTYSQLEVNRGLPAPMLVRHMVRQGTDWQISDELRRAITFKQHNLLDPAPIGGPFDVIFLRNVLIYFDLPTKRSILGRLRQVLKPDGILVLGAAETTIGVDDDWSRVPVGTGSVYRPAGASPAATTPVPNQRPTVGAPAPGASVGITPAGAPGTFASRTTPSTPVTSVGAQR</sequence>
<dbReference type="EC" id="2.1.1.80" evidence="2"/>
<dbReference type="RefSeq" id="WP_146954154.1">
    <property type="nucleotide sequence ID" value="NZ_BAABBJ010000001.1"/>
</dbReference>
<protein>
    <recommendedName>
        <fullName evidence="2">protein-glutamate O-methyltransferase</fullName>
        <ecNumber evidence="2">2.1.1.80</ecNumber>
    </recommendedName>
</protein>
<dbReference type="SUPFAM" id="SSF47757">
    <property type="entry name" value="Chemotaxis receptor methyltransferase CheR, N-terminal domain"/>
    <property type="match status" value="1"/>
</dbReference>
<evidence type="ECO:0000313" key="8">
    <source>
        <dbReference type="EMBL" id="GEP70361.1"/>
    </source>
</evidence>
<dbReference type="OrthoDB" id="9816309at2"/>
<dbReference type="SUPFAM" id="SSF53335">
    <property type="entry name" value="S-adenosyl-L-methionine-dependent methyltransferases"/>
    <property type="match status" value="1"/>
</dbReference>
<dbReference type="Pfam" id="PF03705">
    <property type="entry name" value="CheR_N"/>
    <property type="match status" value="1"/>
</dbReference>
<feature type="compositionally biased region" description="Polar residues" evidence="6">
    <location>
        <begin position="275"/>
        <end position="285"/>
    </location>
</feature>
<dbReference type="InterPro" id="IPR000780">
    <property type="entry name" value="CheR_MeTrfase"/>
</dbReference>
<evidence type="ECO:0000259" key="7">
    <source>
        <dbReference type="PROSITE" id="PS50123"/>
    </source>
</evidence>
<keyword evidence="5" id="KW-0949">S-adenosyl-L-methionine</keyword>
<name>A0A512PGN6_9CELL</name>
<dbReference type="PANTHER" id="PTHR24422">
    <property type="entry name" value="CHEMOTAXIS PROTEIN METHYLTRANSFERASE"/>
    <property type="match status" value="1"/>
</dbReference>
<accession>A0A512PGN6</accession>
<keyword evidence="9" id="KW-1185">Reference proteome</keyword>
<feature type="region of interest" description="Disordered" evidence="6">
    <location>
        <begin position="268"/>
        <end position="324"/>
    </location>
</feature>
<dbReference type="InterPro" id="IPR050903">
    <property type="entry name" value="Bact_Chemotaxis_MeTrfase"/>
</dbReference>